<feature type="region of interest" description="Disordered" evidence="1">
    <location>
        <begin position="1"/>
        <end position="31"/>
    </location>
</feature>
<feature type="compositionally biased region" description="Polar residues" evidence="1">
    <location>
        <begin position="1"/>
        <end position="12"/>
    </location>
</feature>
<dbReference type="EMBL" id="BDLU01000009">
    <property type="protein sequence ID" value="GCE82078.1"/>
    <property type="molecule type" value="Genomic_DNA"/>
</dbReference>
<dbReference type="AlphaFoldDB" id="A0A4P5NKE5"/>
<gene>
    <name evidence="3" type="primary">padR</name>
    <name evidence="3" type="ORF">MSKU9_0219</name>
</gene>
<evidence type="ECO:0000256" key="1">
    <source>
        <dbReference type="SAM" id="MobiDB-lite"/>
    </source>
</evidence>
<evidence type="ECO:0000313" key="3">
    <source>
        <dbReference type="EMBL" id="GCE82078.1"/>
    </source>
</evidence>
<dbReference type="InterPro" id="IPR036390">
    <property type="entry name" value="WH_DNA-bd_sf"/>
</dbReference>
<reference evidence="4" key="1">
    <citation type="submission" date="2017-01" db="EMBL/GenBank/DDBJ databases">
        <title>Komagataeibacter sp. MSKU9 whole genome sequencing project.</title>
        <authorList>
            <person name="Matsutani M."/>
            <person name="Naloka K."/>
            <person name="Theeragool G."/>
            <person name="Yakushi T."/>
            <person name="Matsushita K."/>
        </authorList>
    </citation>
    <scope>NUCLEOTIDE SEQUENCE [LARGE SCALE GENOMIC DNA]</scope>
    <source>
        <strain evidence="4">MSKU9</strain>
    </source>
</reference>
<dbReference type="Proteomes" id="UP000315095">
    <property type="component" value="Unassembled WGS sequence"/>
</dbReference>
<dbReference type="OrthoDB" id="9814826at2"/>
<feature type="domain" description="Transcription regulator PadR N-terminal" evidence="2">
    <location>
        <begin position="50"/>
        <end position="118"/>
    </location>
</feature>
<dbReference type="Pfam" id="PF03551">
    <property type="entry name" value="PadR"/>
    <property type="match status" value="1"/>
</dbReference>
<name>A0A4P5NKE5_9PROT</name>
<dbReference type="Gene3D" id="1.10.10.10">
    <property type="entry name" value="Winged helix-like DNA-binding domain superfamily/Winged helix DNA-binding domain"/>
    <property type="match status" value="1"/>
</dbReference>
<organism evidence="3 4">
    <name type="scientific">Komagataeibacter diospyri</name>
    <dbReference type="NCBI Taxonomy" id="1932662"/>
    <lineage>
        <taxon>Bacteria</taxon>
        <taxon>Pseudomonadati</taxon>
        <taxon>Pseudomonadota</taxon>
        <taxon>Alphaproteobacteria</taxon>
        <taxon>Acetobacterales</taxon>
        <taxon>Acetobacteraceae</taxon>
        <taxon>Komagataeibacter</taxon>
    </lineage>
</organism>
<dbReference type="SUPFAM" id="SSF46785">
    <property type="entry name" value="Winged helix' DNA-binding domain"/>
    <property type="match status" value="1"/>
</dbReference>
<accession>A0A4P5NKE5</accession>
<proteinExistence type="predicted"/>
<comment type="caution">
    <text evidence="3">The sequence shown here is derived from an EMBL/GenBank/DDBJ whole genome shotgun (WGS) entry which is preliminary data.</text>
</comment>
<sequence length="199" mass="21968">MTDEQTPFQSPRSDACRQGRGRRGRFERGFGRGDFPAGRKLGSDELQLVLLALLAERPAHGYELIRQLEERSDGFYTPSPGMIYPALTYLDEIGHAAASREGNRKCYTLTDAGRTHLDARREQADIILETLARIGGRMAEVRDAFAGVNGTDGPEADELHEARHAIKHAIRRRLGCGEGEARRIAAILNRATAEILGQS</sequence>
<dbReference type="InterPro" id="IPR036388">
    <property type="entry name" value="WH-like_DNA-bd_sf"/>
</dbReference>
<dbReference type="PANTHER" id="PTHR43252:SF7">
    <property type="entry name" value="TRANSCRIPTIONAL REGULATOR YQJI"/>
    <property type="match status" value="1"/>
</dbReference>
<keyword evidence="4" id="KW-1185">Reference proteome</keyword>
<evidence type="ECO:0000259" key="2">
    <source>
        <dbReference type="Pfam" id="PF03551"/>
    </source>
</evidence>
<dbReference type="InterPro" id="IPR005149">
    <property type="entry name" value="Tscrpt_reg_PadR_N"/>
</dbReference>
<dbReference type="PANTHER" id="PTHR43252">
    <property type="entry name" value="TRANSCRIPTIONAL REGULATOR YQJI"/>
    <property type="match status" value="1"/>
</dbReference>
<dbReference type="RefSeq" id="WP_141259520.1">
    <property type="nucleotide sequence ID" value="NZ_BDLU01000009.1"/>
</dbReference>
<evidence type="ECO:0000313" key="4">
    <source>
        <dbReference type="Proteomes" id="UP000315095"/>
    </source>
</evidence>
<protein>
    <submittedName>
        <fullName evidence="3">PadR family transcriptional regulator</fullName>
    </submittedName>
</protein>